<name>A0A1H6YIA8_9EURY</name>
<keyword evidence="1" id="KW-0812">Transmembrane</keyword>
<keyword evidence="3" id="KW-1185">Reference proteome</keyword>
<evidence type="ECO:0000313" key="2">
    <source>
        <dbReference type="EMBL" id="SEJ36950.1"/>
    </source>
</evidence>
<feature type="transmembrane region" description="Helical" evidence="1">
    <location>
        <begin position="12"/>
        <end position="30"/>
    </location>
</feature>
<dbReference type="KEGG" id="hae:halTADL_2466"/>
<accession>A0A2H4Q4B4</accession>
<reference evidence="2 3" key="1">
    <citation type="submission" date="2016-10" db="EMBL/GenBank/DDBJ databases">
        <authorList>
            <person name="de Groot N.N."/>
        </authorList>
    </citation>
    <scope>NUCLEOTIDE SEQUENCE [LARGE SCALE GENOMIC DNA]</scope>
    <source>
        <strain evidence="2 3">DSM 22187</strain>
    </source>
</reference>
<dbReference type="Proteomes" id="UP000198888">
    <property type="component" value="Unassembled WGS sequence"/>
</dbReference>
<feature type="transmembrane region" description="Helical" evidence="1">
    <location>
        <begin position="36"/>
        <end position="53"/>
    </location>
</feature>
<dbReference type="EMBL" id="FNYR01000059">
    <property type="protein sequence ID" value="SEJ36950.1"/>
    <property type="molecule type" value="Genomic_DNA"/>
</dbReference>
<keyword evidence="1" id="KW-1133">Transmembrane helix</keyword>
<gene>
    <name evidence="2" type="ORF">SAMN05444271_1594</name>
</gene>
<protein>
    <submittedName>
        <fullName evidence="2">Uncharacterized protein</fullName>
    </submittedName>
</protein>
<dbReference type="AlphaFoldDB" id="A0A1H6YIA8"/>
<proteinExistence type="predicted"/>
<evidence type="ECO:0000313" key="3">
    <source>
        <dbReference type="Proteomes" id="UP000198888"/>
    </source>
</evidence>
<dbReference type="InterPro" id="IPR058357">
    <property type="entry name" value="DUF8044"/>
</dbReference>
<keyword evidence="1" id="KW-0472">Membrane</keyword>
<organism evidence="2 3">
    <name type="scientific">Halohasta litchfieldiae</name>
    <dbReference type="NCBI Taxonomy" id="1073996"/>
    <lineage>
        <taxon>Archaea</taxon>
        <taxon>Methanobacteriati</taxon>
        <taxon>Methanobacteriota</taxon>
        <taxon>Stenosarchaea group</taxon>
        <taxon>Halobacteria</taxon>
        <taxon>Halobacteriales</taxon>
        <taxon>Haloferacaceae</taxon>
        <taxon>Halohasta</taxon>
    </lineage>
</organism>
<accession>A0A1H6YIA8</accession>
<evidence type="ECO:0000256" key="1">
    <source>
        <dbReference type="SAM" id="Phobius"/>
    </source>
</evidence>
<sequence>MSITNRIRYVRLITLWLLVSILLLVVLDRFELEPLVALSVIGVLLMTEVTAPTHINPQWRQRLSMVRLLSILVFVVVASRRLVEIVVELI</sequence>
<dbReference type="Pfam" id="PF26161">
    <property type="entry name" value="DUF8044"/>
    <property type="match status" value="1"/>
</dbReference>